<dbReference type="RefSeq" id="WP_195691582.1">
    <property type="nucleotide sequence ID" value="NZ_CP064760.1"/>
</dbReference>
<name>A0A7S8MW58_9MICO</name>
<feature type="region of interest" description="Disordered" evidence="4">
    <location>
        <begin position="117"/>
        <end position="157"/>
    </location>
</feature>
<dbReference type="InterPro" id="IPR012340">
    <property type="entry name" value="NA-bd_OB-fold"/>
</dbReference>
<dbReference type="KEGG" id="msf:IT882_08830"/>
<protein>
    <recommendedName>
        <fullName evidence="2 3">Single-stranded DNA-binding protein</fullName>
    </recommendedName>
</protein>
<evidence type="ECO:0000256" key="3">
    <source>
        <dbReference type="RuleBase" id="RU000524"/>
    </source>
</evidence>
<dbReference type="EMBL" id="CP064760">
    <property type="protein sequence ID" value="QPE03480.1"/>
    <property type="molecule type" value="Genomic_DNA"/>
</dbReference>
<evidence type="ECO:0000256" key="4">
    <source>
        <dbReference type="SAM" id="MobiDB-lite"/>
    </source>
</evidence>
<dbReference type="NCBIfam" id="TIGR00621">
    <property type="entry name" value="ssb"/>
    <property type="match status" value="1"/>
</dbReference>
<dbReference type="SUPFAM" id="SSF50249">
    <property type="entry name" value="Nucleic acid-binding proteins"/>
    <property type="match status" value="1"/>
</dbReference>
<dbReference type="PIRSF" id="PIRSF002070">
    <property type="entry name" value="SSB"/>
    <property type="match status" value="1"/>
</dbReference>
<dbReference type="CDD" id="cd04496">
    <property type="entry name" value="SSB_OBF"/>
    <property type="match status" value="1"/>
</dbReference>
<sequence length="157" mass="16374">MSDIITVTGNVAGPPEFKITAGGLAVANFRLGSAQRRLDRSTGTWVDDGTNWYNVSAFRGLAEHIAASVTKGEPLVVTGRLRLRAWESGGKKGVSIDIDADTVGHDLRWGTSTYTKQSTAQGAASASETTPAVAQDAWAAPGAEDAATPTLPSETPF</sequence>
<keyword evidence="6" id="KW-1185">Reference proteome</keyword>
<keyword evidence="1 2" id="KW-0238">DNA-binding</keyword>
<reference evidence="5 6" key="1">
    <citation type="submission" date="2020-11" db="EMBL/GenBank/DDBJ databases">
        <title>Amino acid is mineralized and recycled by bacteria in oceanic microbiome.</title>
        <authorList>
            <person name="Zheng L.Y."/>
        </authorList>
    </citation>
    <scope>NUCLEOTIDE SEQUENCE [LARGE SCALE GENOMIC DNA]</scope>
    <source>
        <strain evidence="5 6">A32-1</strain>
    </source>
</reference>
<evidence type="ECO:0000256" key="2">
    <source>
        <dbReference type="PIRNR" id="PIRNR002070"/>
    </source>
</evidence>
<gene>
    <name evidence="5" type="primary">ssb</name>
    <name evidence="5" type="ORF">IT882_08830</name>
</gene>
<evidence type="ECO:0000313" key="5">
    <source>
        <dbReference type="EMBL" id="QPE03480.1"/>
    </source>
</evidence>
<dbReference type="InterPro" id="IPR011344">
    <property type="entry name" value="ssDNA-bd"/>
</dbReference>
<dbReference type="GO" id="GO:0006260">
    <property type="term" value="P:DNA replication"/>
    <property type="evidence" value="ECO:0007669"/>
    <property type="project" value="InterPro"/>
</dbReference>
<evidence type="ECO:0000256" key="1">
    <source>
        <dbReference type="ARBA" id="ARBA00023125"/>
    </source>
</evidence>
<accession>A0A7S8MW58</accession>
<proteinExistence type="predicted"/>
<dbReference type="Pfam" id="PF00436">
    <property type="entry name" value="SSB"/>
    <property type="match status" value="1"/>
</dbReference>
<dbReference type="Proteomes" id="UP000594480">
    <property type="component" value="Chromosome"/>
</dbReference>
<dbReference type="AlphaFoldDB" id="A0A7S8MW58"/>
<evidence type="ECO:0000313" key="6">
    <source>
        <dbReference type="Proteomes" id="UP000594480"/>
    </source>
</evidence>
<dbReference type="GO" id="GO:0003697">
    <property type="term" value="F:single-stranded DNA binding"/>
    <property type="evidence" value="ECO:0007669"/>
    <property type="project" value="InterPro"/>
</dbReference>
<feature type="compositionally biased region" description="Polar residues" evidence="4">
    <location>
        <begin position="117"/>
        <end position="132"/>
    </location>
</feature>
<feature type="compositionally biased region" description="Low complexity" evidence="4">
    <location>
        <begin position="134"/>
        <end position="147"/>
    </location>
</feature>
<dbReference type="PROSITE" id="PS50935">
    <property type="entry name" value="SSB"/>
    <property type="match status" value="1"/>
</dbReference>
<dbReference type="Gene3D" id="2.40.50.140">
    <property type="entry name" value="Nucleic acid-binding proteins"/>
    <property type="match status" value="1"/>
</dbReference>
<dbReference type="InterPro" id="IPR000424">
    <property type="entry name" value="Primosome_PriB/ssb"/>
</dbReference>
<organism evidence="5 6">
    <name type="scientific">Microbacterium schleiferi</name>
    <dbReference type="NCBI Taxonomy" id="69362"/>
    <lineage>
        <taxon>Bacteria</taxon>
        <taxon>Bacillati</taxon>
        <taxon>Actinomycetota</taxon>
        <taxon>Actinomycetes</taxon>
        <taxon>Micrococcales</taxon>
        <taxon>Microbacteriaceae</taxon>
        <taxon>Microbacterium</taxon>
    </lineage>
</organism>